<dbReference type="EMBL" id="PVXQ01000002">
    <property type="protein sequence ID" value="PRR84305.1"/>
    <property type="molecule type" value="Genomic_DNA"/>
</dbReference>
<dbReference type="PROSITE" id="PS50893">
    <property type="entry name" value="ABC_TRANSPORTER_2"/>
    <property type="match status" value="1"/>
</dbReference>
<proteinExistence type="predicted"/>
<dbReference type="InterPro" id="IPR003439">
    <property type="entry name" value="ABC_transporter-like_ATP-bd"/>
</dbReference>
<sequence length="282" mass="31900">MVIKVEDLAFSYTDKPFLENINFQVEKGEIFGFLGPSGAGKSTLQKVLTGLLTSYSGSAVVNGMESKKHDNSFYEKIGVDFEFPSLYEKLTAKQNLEFFGSLYKKRDRSIDELLERVGLQNDSDKKVSAYSKGMKSRLNFIKSLLHEPNILFLDEPTSGLDPTNNRKLKDIILEEKKKGTTIILTTHNMEDATELCDRVAFIVDGKVKALDTPHNLIMRKGASKIYYTYMENGEKQGECLLEDTCNDIMLKKLLLENRITSIHSSEPNLNDIFMDVTGRVLQ</sequence>
<dbReference type="Gene3D" id="3.40.50.300">
    <property type="entry name" value="P-loop containing nucleotide triphosphate hydrolases"/>
    <property type="match status" value="1"/>
</dbReference>
<dbReference type="SUPFAM" id="SSF52540">
    <property type="entry name" value="P-loop containing nucleoside triphosphate hydrolases"/>
    <property type="match status" value="1"/>
</dbReference>
<feature type="domain" description="ABC transporter" evidence="4">
    <location>
        <begin position="3"/>
        <end position="229"/>
    </location>
</feature>
<dbReference type="PANTHER" id="PTHR42711:SF18">
    <property type="entry name" value="ABC TRANSPORTER, ATP-BINDING PROTEIN"/>
    <property type="match status" value="1"/>
</dbReference>
<evidence type="ECO:0000313" key="6">
    <source>
        <dbReference type="Proteomes" id="UP000239471"/>
    </source>
</evidence>
<protein>
    <submittedName>
        <fullName evidence="5">Fluoroquinolones export ATP-binding protein</fullName>
        <ecNumber evidence="5">3.6.3.-</ecNumber>
    </submittedName>
</protein>
<evidence type="ECO:0000256" key="2">
    <source>
        <dbReference type="ARBA" id="ARBA00022741"/>
    </source>
</evidence>
<dbReference type="Proteomes" id="UP000239471">
    <property type="component" value="Unassembled WGS sequence"/>
</dbReference>
<organism evidence="5 6">
    <name type="scientific">Clostridium vincentii</name>
    <dbReference type="NCBI Taxonomy" id="52704"/>
    <lineage>
        <taxon>Bacteria</taxon>
        <taxon>Bacillati</taxon>
        <taxon>Bacillota</taxon>
        <taxon>Clostridia</taxon>
        <taxon>Eubacteriales</taxon>
        <taxon>Clostridiaceae</taxon>
        <taxon>Clostridium</taxon>
    </lineage>
</organism>
<reference evidence="5 6" key="1">
    <citation type="submission" date="2018-03" db="EMBL/GenBank/DDBJ databases">
        <title>Genome sequence of Clostridium vincentii DSM 10228.</title>
        <authorList>
            <person name="Poehlein A."/>
            <person name="Daniel R."/>
        </authorList>
    </citation>
    <scope>NUCLEOTIDE SEQUENCE [LARGE SCALE GENOMIC DNA]</scope>
    <source>
        <strain evidence="5 6">DSM 10228</strain>
    </source>
</reference>
<keyword evidence="6" id="KW-1185">Reference proteome</keyword>
<comment type="caution">
    <text evidence="5">The sequence shown here is derived from an EMBL/GenBank/DDBJ whole genome shotgun (WGS) entry which is preliminary data.</text>
</comment>
<accession>A0A2T0BK88</accession>
<dbReference type="GO" id="GO:0005524">
    <property type="term" value="F:ATP binding"/>
    <property type="evidence" value="ECO:0007669"/>
    <property type="project" value="UniProtKB-KW"/>
</dbReference>
<dbReference type="GO" id="GO:0016887">
    <property type="term" value="F:ATP hydrolysis activity"/>
    <property type="evidence" value="ECO:0007669"/>
    <property type="project" value="InterPro"/>
</dbReference>
<keyword evidence="3 5" id="KW-0067">ATP-binding</keyword>
<dbReference type="PANTHER" id="PTHR42711">
    <property type="entry name" value="ABC TRANSPORTER ATP-BINDING PROTEIN"/>
    <property type="match status" value="1"/>
</dbReference>
<dbReference type="InterPro" id="IPR027417">
    <property type="entry name" value="P-loop_NTPase"/>
</dbReference>
<evidence type="ECO:0000259" key="4">
    <source>
        <dbReference type="PROSITE" id="PS50893"/>
    </source>
</evidence>
<dbReference type="PROSITE" id="PS00211">
    <property type="entry name" value="ABC_TRANSPORTER_1"/>
    <property type="match status" value="1"/>
</dbReference>
<dbReference type="InterPro" id="IPR017871">
    <property type="entry name" value="ABC_transporter-like_CS"/>
</dbReference>
<name>A0A2T0BK88_9CLOT</name>
<dbReference type="SMART" id="SM00382">
    <property type="entry name" value="AAA"/>
    <property type="match status" value="1"/>
</dbReference>
<gene>
    <name evidence="5" type="ORF">CLVI_02310</name>
</gene>
<dbReference type="EC" id="3.6.3.-" evidence="5"/>
<evidence type="ECO:0000313" key="5">
    <source>
        <dbReference type="EMBL" id="PRR84305.1"/>
    </source>
</evidence>
<dbReference type="InterPro" id="IPR003593">
    <property type="entry name" value="AAA+_ATPase"/>
</dbReference>
<dbReference type="Pfam" id="PF00005">
    <property type="entry name" value="ABC_tran"/>
    <property type="match status" value="1"/>
</dbReference>
<evidence type="ECO:0000256" key="3">
    <source>
        <dbReference type="ARBA" id="ARBA00022840"/>
    </source>
</evidence>
<dbReference type="InterPro" id="IPR050763">
    <property type="entry name" value="ABC_transporter_ATP-binding"/>
</dbReference>
<keyword evidence="1" id="KW-0813">Transport</keyword>
<dbReference type="AlphaFoldDB" id="A0A2T0BK88"/>
<keyword evidence="5" id="KW-0378">Hydrolase</keyword>
<keyword evidence="2" id="KW-0547">Nucleotide-binding</keyword>
<evidence type="ECO:0000256" key="1">
    <source>
        <dbReference type="ARBA" id="ARBA00022448"/>
    </source>
</evidence>